<comment type="caution">
    <text evidence="3">The sequence shown here is derived from an EMBL/GenBank/DDBJ whole genome shotgun (WGS) entry which is preliminary data.</text>
</comment>
<evidence type="ECO:0000313" key="5">
    <source>
        <dbReference type="Proteomes" id="UP000231990"/>
    </source>
</evidence>
<dbReference type="PANTHER" id="PTHR33495">
    <property type="entry name" value="ANTI-SIGMA FACTOR ANTAGONIST TM_1081-RELATED-RELATED"/>
    <property type="match status" value="1"/>
</dbReference>
<dbReference type="EMBL" id="NPDY01000010">
    <property type="protein sequence ID" value="PJZ69341.1"/>
    <property type="molecule type" value="Genomic_DNA"/>
</dbReference>
<keyword evidence="4" id="KW-1185">Reference proteome</keyword>
<proteinExistence type="predicted"/>
<dbReference type="PANTHER" id="PTHR33495:SF2">
    <property type="entry name" value="ANTI-SIGMA FACTOR ANTAGONIST TM_1081-RELATED"/>
    <property type="match status" value="1"/>
</dbReference>
<organism evidence="3 5">
    <name type="scientific">Leptospira perolatii</name>
    <dbReference type="NCBI Taxonomy" id="2023191"/>
    <lineage>
        <taxon>Bacteria</taxon>
        <taxon>Pseudomonadati</taxon>
        <taxon>Spirochaetota</taxon>
        <taxon>Spirochaetia</taxon>
        <taxon>Leptospirales</taxon>
        <taxon>Leptospiraceae</taxon>
        <taxon>Leptospira</taxon>
    </lineage>
</organism>
<evidence type="ECO:0000313" key="4">
    <source>
        <dbReference type="Proteomes" id="UP000231962"/>
    </source>
</evidence>
<dbReference type="PROSITE" id="PS50801">
    <property type="entry name" value="STAS"/>
    <property type="match status" value="1"/>
</dbReference>
<dbReference type="Proteomes" id="UP000231990">
    <property type="component" value="Unassembled WGS sequence"/>
</dbReference>
<name>A0A2M9ZK88_9LEPT</name>
<dbReference type="EMBL" id="NPDZ01000009">
    <property type="protein sequence ID" value="PJZ72476.1"/>
    <property type="molecule type" value="Genomic_DNA"/>
</dbReference>
<dbReference type="InterPro" id="IPR036513">
    <property type="entry name" value="STAS_dom_sf"/>
</dbReference>
<dbReference type="AlphaFoldDB" id="A0A2M9ZK88"/>
<dbReference type="RefSeq" id="WP_100714155.1">
    <property type="nucleotide sequence ID" value="NZ_NPDY01000010.1"/>
</dbReference>
<feature type="domain" description="STAS" evidence="1">
    <location>
        <begin position="1"/>
        <end position="95"/>
    </location>
</feature>
<dbReference type="SUPFAM" id="SSF52091">
    <property type="entry name" value="SpoIIaa-like"/>
    <property type="match status" value="1"/>
</dbReference>
<dbReference type="Pfam" id="PF01740">
    <property type="entry name" value="STAS"/>
    <property type="match status" value="1"/>
</dbReference>
<dbReference type="GO" id="GO:0043856">
    <property type="term" value="F:anti-sigma factor antagonist activity"/>
    <property type="evidence" value="ECO:0007669"/>
    <property type="project" value="TreeGrafter"/>
</dbReference>
<dbReference type="CDD" id="cd07043">
    <property type="entry name" value="STAS_anti-anti-sigma_factors"/>
    <property type="match status" value="1"/>
</dbReference>
<evidence type="ECO:0000313" key="3">
    <source>
        <dbReference type="EMBL" id="PJZ72476.1"/>
    </source>
</evidence>
<dbReference type="Proteomes" id="UP000231962">
    <property type="component" value="Unassembled WGS sequence"/>
</dbReference>
<protein>
    <submittedName>
        <fullName evidence="3">Anti-anti-sigma factor</fullName>
    </submittedName>
</protein>
<accession>A0A2M9ZK88</accession>
<reference evidence="4 5" key="1">
    <citation type="submission" date="2017-07" db="EMBL/GenBank/DDBJ databases">
        <title>Leptospira spp. isolated from tropical soils.</title>
        <authorList>
            <person name="Thibeaux R."/>
            <person name="Iraola G."/>
            <person name="Ferres I."/>
            <person name="Bierque E."/>
            <person name="Girault D."/>
            <person name="Soupe-Gilbert M.-E."/>
            <person name="Picardeau M."/>
            <person name="Goarant C."/>
        </authorList>
    </citation>
    <scope>NUCLEOTIDE SEQUENCE [LARGE SCALE GENOMIC DNA]</scope>
    <source>
        <strain evidence="3 5">FH1-B-B1</strain>
        <strain evidence="2 4">FH1-B-C1</strain>
    </source>
</reference>
<evidence type="ECO:0000313" key="2">
    <source>
        <dbReference type="EMBL" id="PJZ69341.1"/>
    </source>
</evidence>
<sequence length="95" mass="10599">MDKPSTVVIKLNYEILNEDHESLRNYLNSYILENPKSVTLDLKEVQILTSIALGALVAFANRLKGQGIPLETINVSSKLQEIIKLVSLDQILGIH</sequence>
<dbReference type="OrthoDB" id="331214at2"/>
<evidence type="ECO:0000259" key="1">
    <source>
        <dbReference type="PROSITE" id="PS50801"/>
    </source>
</evidence>
<dbReference type="Gene3D" id="3.30.750.24">
    <property type="entry name" value="STAS domain"/>
    <property type="match status" value="1"/>
</dbReference>
<gene>
    <name evidence="2" type="ORF">CH360_11320</name>
    <name evidence="3" type="ORF">CH373_13755</name>
</gene>
<dbReference type="InterPro" id="IPR002645">
    <property type="entry name" value="STAS_dom"/>
</dbReference>